<dbReference type="GO" id="GO:0030655">
    <property type="term" value="P:beta-lactam antibiotic catabolic process"/>
    <property type="evidence" value="ECO:0007669"/>
    <property type="project" value="InterPro"/>
</dbReference>
<dbReference type="Gene3D" id="3.40.710.10">
    <property type="entry name" value="DD-peptidase/beta-lactamase superfamily"/>
    <property type="match status" value="1"/>
</dbReference>
<evidence type="ECO:0000313" key="3">
    <source>
        <dbReference type="EMBL" id="MBB4760934.1"/>
    </source>
</evidence>
<sequence length="308" mass="32942">MRRTRLWIFPCAVAVIVGGASLIGLGMKDDSGGAGGGVLPRALTFGEDKPTASPTPTGPSPEELAAQERAKRTKALDAALKKYAATVPEFSVAVLDKKTGQRYSYRGSEKYDTASIVKVQVLACMLLKAQDAGRDLSSSQLSLAKRMIRLSDNNATTSLFNQLGKSTAVSKCNKRLGLSQTVVSNSWGLTRTTVNDQVKLLSELVDKAGPLDADSRKLTFTLMNTVDDSQDWGVPIVAKAGETTTVKNGWDTRSKDGGLWAVNTVGRVTLGDDVNVSVAVLSHNNKSMDGGIALVQKVAKMTRQYLKY</sequence>
<keyword evidence="4" id="KW-1185">Reference proteome</keyword>
<proteinExistence type="predicted"/>
<evidence type="ECO:0000259" key="2">
    <source>
        <dbReference type="Pfam" id="PF13354"/>
    </source>
</evidence>
<dbReference type="GO" id="GO:0046677">
    <property type="term" value="P:response to antibiotic"/>
    <property type="evidence" value="ECO:0007669"/>
    <property type="project" value="InterPro"/>
</dbReference>
<feature type="domain" description="Beta-lactamase class A catalytic" evidence="2">
    <location>
        <begin position="142"/>
        <end position="242"/>
    </location>
</feature>
<protein>
    <submittedName>
        <fullName evidence="3">Beta-lactamase class A</fullName>
    </submittedName>
</protein>
<comment type="caution">
    <text evidence="3">The sequence shown here is derived from an EMBL/GenBank/DDBJ whole genome shotgun (WGS) entry which is preliminary data.</text>
</comment>
<dbReference type="PANTHER" id="PTHR35333">
    <property type="entry name" value="BETA-LACTAMASE"/>
    <property type="match status" value="1"/>
</dbReference>
<gene>
    <name evidence="3" type="ORF">BJ971_001490</name>
</gene>
<accession>A0A7W7HUF1</accession>
<dbReference type="PANTHER" id="PTHR35333:SF3">
    <property type="entry name" value="BETA-LACTAMASE-TYPE TRANSPEPTIDASE FOLD CONTAINING PROTEIN"/>
    <property type="match status" value="1"/>
</dbReference>
<dbReference type="InterPro" id="IPR000871">
    <property type="entry name" value="Beta-lactam_class-A"/>
</dbReference>
<dbReference type="Proteomes" id="UP000578112">
    <property type="component" value="Unassembled WGS sequence"/>
</dbReference>
<dbReference type="AlphaFoldDB" id="A0A7W7HUF1"/>
<organism evidence="3 4">
    <name type="scientific">Actinoplanes digitatis</name>
    <dbReference type="NCBI Taxonomy" id="1868"/>
    <lineage>
        <taxon>Bacteria</taxon>
        <taxon>Bacillati</taxon>
        <taxon>Actinomycetota</taxon>
        <taxon>Actinomycetes</taxon>
        <taxon>Micromonosporales</taxon>
        <taxon>Micromonosporaceae</taxon>
        <taxon>Actinoplanes</taxon>
    </lineage>
</organism>
<dbReference type="InterPro" id="IPR012338">
    <property type="entry name" value="Beta-lactam/transpept-like"/>
</dbReference>
<evidence type="ECO:0000313" key="4">
    <source>
        <dbReference type="Proteomes" id="UP000578112"/>
    </source>
</evidence>
<dbReference type="SUPFAM" id="SSF56601">
    <property type="entry name" value="beta-lactamase/transpeptidase-like"/>
    <property type="match status" value="1"/>
</dbReference>
<evidence type="ECO:0000256" key="1">
    <source>
        <dbReference type="SAM" id="MobiDB-lite"/>
    </source>
</evidence>
<dbReference type="InterPro" id="IPR045155">
    <property type="entry name" value="Beta-lactam_cat"/>
</dbReference>
<feature type="region of interest" description="Disordered" evidence="1">
    <location>
        <begin position="39"/>
        <end position="64"/>
    </location>
</feature>
<dbReference type="Pfam" id="PF13354">
    <property type="entry name" value="Beta-lactamase2"/>
    <property type="match status" value="1"/>
</dbReference>
<dbReference type="GO" id="GO:0008800">
    <property type="term" value="F:beta-lactamase activity"/>
    <property type="evidence" value="ECO:0007669"/>
    <property type="project" value="InterPro"/>
</dbReference>
<dbReference type="EMBL" id="JACHNH010000001">
    <property type="protein sequence ID" value="MBB4760934.1"/>
    <property type="molecule type" value="Genomic_DNA"/>
</dbReference>
<reference evidence="3 4" key="1">
    <citation type="submission" date="2020-08" db="EMBL/GenBank/DDBJ databases">
        <title>Sequencing the genomes of 1000 actinobacteria strains.</title>
        <authorList>
            <person name="Klenk H.-P."/>
        </authorList>
    </citation>
    <scope>NUCLEOTIDE SEQUENCE [LARGE SCALE GENOMIC DNA]</scope>
    <source>
        <strain evidence="3 4">DSM 43149</strain>
    </source>
</reference>
<name>A0A7W7HUF1_9ACTN</name>